<feature type="compositionally biased region" description="Low complexity" evidence="1">
    <location>
        <begin position="391"/>
        <end position="414"/>
    </location>
</feature>
<feature type="transmembrane region" description="Helical" evidence="2">
    <location>
        <begin position="325"/>
        <end position="351"/>
    </location>
</feature>
<dbReference type="GO" id="GO:0036503">
    <property type="term" value="P:ERAD pathway"/>
    <property type="evidence" value="ECO:0007669"/>
    <property type="project" value="InterPro"/>
</dbReference>
<name>A0A5N5T8R8_9CRUS</name>
<feature type="region of interest" description="Disordered" evidence="1">
    <location>
        <begin position="52"/>
        <end position="107"/>
    </location>
</feature>
<evidence type="ECO:0000313" key="5">
    <source>
        <dbReference type="Proteomes" id="UP000326759"/>
    </source>
</evidence>
<dbReference type="InterPro" id="IPR029071">
    <property type="entry name" value="Ubiquitin-like_domsf"/>
</dbReference>
<evidence type="ECO:0000313" key="4">
    <source>
        <dbReference type="EMBL" id="KAB7502569.1"/>
    </source>
</evidence>
<dbReference type="PANTHER" id="PTHR14557:SF5">
    <property type="entry name" value="UBIQUITIN-LIKE DOMAIN-CONTAINING PROTEIN"/>
    <property type="match status" value="1"/>
</dbReference>
<dbReference type="CDD" id="cd17057">
    <property type="entry name" value="Ubl_TMUB1_like"/>
    <property type="match status" value="1"/>
</dbReference>
<dbReference type="SUPFAM" id="SSF54236">
    <property type="entry name" value="Ubiquitin-like"/>
    <property type="match status" value="1"/>
</dbReference>
<evidence type="ECO:0000259" key="3">
    <source>
        <dbReference type="PROSITE" id="PS50053"/>
    </source>
</evidence>
<feature type="compositionally biased region" description="Polar residues" evidence="1">
    <location>
        <begin position="125"/>
        <end position="148"/>
    </location>
</feature>
<dbReference type="Proteomes" id="UP000326759">
    <property type="component" value="Unassembled WGS sequence"/>
</dbReference>
<proteinExistence type="predicted"/>
<feature type="domain" description="Ubiquitin-like" evidence="3">
    <location>
        <begin position="196"/>
        <end position="269"/>
    </location>
</feature>
<feature type="compositionally biased region" description="Polar residues" evidence="1">
    <location>
        <begin position="52"/>
        <end position="90"/>
    </location>
</feature>
<dbReference type="EMBL" id="SEYY01007217">
    <property type="protein sequence ID" value="KAB7502569.1"/>
    <property type="molecule type" value="Genomic_DNA"/>
</dbReference>
<keyword evidence="2 4" id="KW-0812">Transmembrane</keyword>
<keyword evidence="2" id="KW-0472">Membrane</keyword>
<keyword evidence="2" id="KW-1133">Transmembrane helix</keyword>
<accession>A0A5N5T8R8</accession>
<feature type="region of interest" description="Disordered" evidence="1">
    <location>
        <begin position="358"/>
        <end position="414"/>
    </location>
</feature>
<feature type="region of interest" description="Disordered" evidence="1">
    <location>
        <begin position="119"/>
        <end position="156"/>
    </location>
</feature>
<feature type="transmembrane region" description="Helical" evidence="2">
    <location>
        <begin position="7"/>
        <end position="29"/>
    </location>
</feature>
<gene>
    <name evidence="4" type="primary">tmub1</name>
    <name evidence="4" type="ORF">Anas_02446</name>
</gene>
<evidence type="ECO:0000256" key="1">
    <source>
        <dbReference type="SAM" id="MobiDB-lite"/>
    </source>
</evidence>
<dbReference type="Gene3D" id="3.10.20.90">
    <property type="entry name" value="Phosphatidylinositol 3-kinase Catalytic Subunit, Chain A, domain 1"/>
    <property type="match status" value="1"/>
</dbReference>
<dbReference type="PANTHER" id="PTHR14557">
    <property type="entry name" value="PROTEIN C7ORF21"/>
    <property type="match status" value="1"/>
</dbReference>
<feature type="transmembrane region" description="Helical" evidence="2">
    <location>
        <begin position="296"/>
        <end position="313"/>
    </location>
</feature>
<dbReference type="PROSITE" id="PS50053">
    <property type="entry name" value="UBIQUITIN_2"/>
    <property type="match status" value="1"/>
</dbReference>
<feature type="compositionally biased region" description="Polar residues" evidence="1">
    <location>
        <begin position="366"/>
        <end position="382"/>
    </location>
</feature>
<sequence length="477" mass="52027">MPEFDDITELFTAVIVIFIISVIIALAWLSTYVQEQPILATAVVVFHQDSSPASSLETTSNQVSERVTTNNSALNNPMSNSEPTHNSSSVENKDNHNSSVKNNDNEKKQACNDKIHLQKTENTHESTSNINPGSDAEGSTSNLCPGSETTKEREDVKNVSILRERKTSIDISTTENENPESSEVGTHCEDLTQEYIRIKLKFLDDTHRLVRGQLTDEVGSFKRANFSLELSSNQVVRLIFNGQLLNRENSTLGQYGLFDNCVVHCHISQQQISNNNELRNNSISNTENDGLDLSEMLSPILVVIIAFLWYLRFSYSHIFNTSSTIVLVCLTALLLISQYALTFSVNISFGLREGNGNNNNSGNSNIVTRSGVTGDNGRNTMQPEVPNIEEQVPLSSAPSSSQSTSATSSCKDSCSVSTFKNNNSNSLKNSSTDGVCQTTNDVGLNSVSDTSCSMTTTTVTTTNLSNNNNSSATILSA</sequence>
<comment type="caution">
    <text evidence="4">The sequence shown here is derived from an EMBL/GenBank/DDBJ whole genome shotgun (WGS) entry which is preliminary data.</text>
</comment>
<evidence type="ECO:0000256" key="2">
    <source>
        <dbReference type="SAM" id="Phobius"/>
    </source>
</evidence>
<dbReference type="AlphaFoldDB" id="A0A5N5T8R8"/>
<dbReference type="InterPro" id="IPR000626">
    <property type="entry name" value="Ubiquitin-like_dom"/>
</dbReference>
<organism evidence="4 5">
    <name type="scientific">Armadillidium nasatum</name>
    <dbReference type="NCBI Taxonomy" id="96803"/>
    <lineage>
        <taxon>Eukaryota</taxon>
        <taxon>Metazoa</taxon>
        <taxon>Ecdysozoa</taxon>
        <taxon>Arthropoda</taxon>
        <taxon>Crustacea</taxon>
        <taxon>Multicrustacea</taxon>
        <taxon>Malacostraca</taxon>
        <taxon>Eumalacostraca</taxon>
        <taxon>Peracarida</taxon>
        <taxon>Isopoda</taxon>
        <taxon>Oniscidea</taxon>
        <taxon>Crinocheta</taxon>
        <taxon>Armadillidiidae</taxon>
        <taxon>Armadillidium</taxon>
    </lineage>
</organism>
<dbReference type="OrthoDB" id="161999at2759"/>
<dbReference type="InterPro" id="IPR040352">
    <property type="entry name" value="TMUB1/2"/>
</dbReference>
<keyword evidence="5" id="KW-1185">Reference proteome</keyword>
<reference evidence="4 5" key="1">
    <citation type="journal article" date="2019" name="PLoS Biol.">
        <title>Sex chromosomes control vertical transmission of feminizing Wolbachia symbionts in an isopod.</title>
        <authorList>
            <person name="Becking T."/>
            <person name="Chebbi M.A."/>
            <person name="Giraud I."/>
            <person name="Moumen B."/>
            <person name="Laverre T."/>
            <person name="Caubet Y."/>
            <person name="Peccoud J."/>
            <person name="Gilbert C."/>
            <person name="Cordaux R."/>
        </authorList>
    </citation>
    <scope>NUCLEOTIDE SEQUENCE [LARGE SCALE GENOMIC DNA]</scope>
    <source>
        <strain evidence="4">ANa2</strain>
        <tissue evidence="4">Whole body excluding digestive tract and cuticle</tissue>
    </source>
</reference>
<protein>
    <submittedName>
        <fullName evidence="4">Transmembrane and ubiquitin-like domain-containing protein 1</fullName>
    </submittedName>
</protein>
<dbReference type="SMART" id="SM00213">
    <property type="entry name" value="UBQ"/>
    <property type="match status" value="1"/>
</dbReference>
<dbReference type="Pfam" id="PF00240">
    <property type="entry name" value="ubiquitin"/>
    <property type="match status" value="1"/>
</dbReference>